<dbReference type="Proteomes" id="UP000250223">
    <property type="component" value="Unassembled WGS sequence"/>
</dbReference>
<feature type="binding site" evidence="18">
    <location>
        <begin position="55"/>
        <end position="59"/>
    </location>
    <ligand>
        <name>(6S)-NADPHX</name>
        <dbReference type="ChEBI" id="CHEBI:64076"/>
    </ligand>
</feature>
<dbReference type="GeneID" id="70578092"/>
<dbReference type="InterPro" id="IPR036652">
    <property type="entry name" value="YjeF_N_dom_sf"/>
</dbReference>
<feature type="binding site" evidence="18">
    <location>
        <position position="56"/>
    </location>
    <ligand>
        <name>K(+)</name>
        <dbReference type="ChEBI" id="CHEBI:29103"/>
    </ligand>
</feature>
<comment type="cofactor">
    <cofactor evidence="17">
        <name>Mg(2+)</name>
        <dbReference type="ChEBI" id="CHEBI:18420"/>
    </cofactor>
</comment>
<feature type="domain" description="YjeF N-terminal" evidence="21">
    <location>
        <begin position="9"/>
        <end position="217"/>
    </location>
</feature>
<keyword evidence="10 17" id="KW-0520">NAD</keyword>
<dbReference type="PROSITE" id="PS01049">
    <property type="entry name" value="YJEF_C_1"/>
    <property type="match status" value="1"/>
</dbReference>
<evidence type="ECO:0000256" key="7">
    <source>
        <dbReference type="ARBA" id="ARBA00022840"/>
    </source>
</evidence>
<evidence type="ECO:0000256" key="1">
    <source>
        <dbReference type="ARBA" id="ARBA00000013"/>
    </source>
</evidence>
<dbReference type="GO" id="GO:0046496">
    <property type="term" value="P:nicotinamide nucleotide metabolic process"/>
    <property type="evidence" value="ECO:0007669"/>
    <property type="project" value="UniProtKB-UniRule"/>
</dbReference>
<evidence type="ECO:0000256" key="9">
    <source>
        <dbReference type="ARBA" id="ARBA00022958"/>
    </source>
</evidence>
<evidence type="ECO:0000256" key="10">
    <source>
        <dbReference type="ARBA" id="ARBA00023027"/>
    </source>
</evidence>
<evidence type="ECO:0000256" key="3">
    <source>
        <dbReference type="ARBA" id="ARBA00006001"/>
    </source>
</evidence>
<dbReference type="InterPro" id="IPR017953">
    <property type="entry name" value="Carbohydrate_kinase_pred_CS"/>
</dbReference>
<dbReference type="GO" id="GO:0005524">
    <property type="term" value="F:ATP binding"/>
    <property type="evidence" value="ECO:0007669"/>
    <property type="project" value="UniProtKB-UniRule"/>
</dbReference>
<evidence type="ECO:0000259" key="21">
    <source>
        <dbReference type="PROSITE" id="PS51385"/>
    </source>
</evidence>
<dbReference type="EC" id="4.2.1.136" evidence="19"/>
<feature type="binding site" evidence="17">
    <location>
        <position position="439"/>
    </location>
    <ligand>
        <name>AMP</name>
        <dbReference type="ChEBI" id="CHEBI:456215"/>
    </ligand>
</feature>
<dbReference type="GO" id="GO:0046872">
    <property type="term" value="F:metal ion binding"/>
    <property type="evidence" value="ECO:0007669"/>
    <property type="project" value="UniProtKB-UniRule"/>
</dbReference>
<evidence type="ECO:0000256" key="2">
    <source>
        <dbReference type="ARBA" id="ARBA00000909"/>
    </source>
</evidence>
<evidence type="ECO:0000256" key="17">
    <source>
        <dbReference type="HAMAP-Rule" id="MF_01965"/>
    </source>
</evidence>
<dbReference type="PROSITE" id="PS51383">
    <property type="entry name" value="YJEF_C_3"/>
    <property type="match status" value="1"/>
</dbReference>
<dbReference type="SUPFAM" id="SSF64153">
    <property type="entry name" value="YjeF N-terminal domain-like"/>
    <property type="match status" value="1"/>
</dbReference>
<protein>
    <recommendedName>
        <fullName evidence="19">Bifunctional NAD(P)H-hydrate repair enzyme</fullName>
    </recommendedName>
    <alternativeName>
        <fullName evidence="19">Nicotinamide nucleotide repair protein</fullName>
    </alternativeName>
    <domain>
        <recommendedName>
            <fullName evidence="19">ADP-dependent (S)-NAD(P)H-hydrate dehydratase</fullName>
            <ecNumber evidence="19">4.2.1.136</ecNumber>
        </recommendedName>
        <alternativeName>
            <fullName evidence="19">ADP-dependent NAD(P)HX dehydratase</fullName>
        </alternativeName>
    </domain>
    <domain>
        <recommendedName>
            <fullName evidence="19">NAD(P)H-hydrate epimerase</fullName>
            <ecNumber evidence="19">5.1.99.6</ecNumber>
        </recommendedName>
    </domain>
</protein>
<feature type="binding site" evidence="17">
    <location>
        <begin position="411"/>
        <end position="415"/>
    </location>
    <ligand>
        <name>AMP</name>
        <dbReference type="ChEBI" id="CHEBI:456215"/>
    </ligand>
</feature>
<dbReference type="PANTHER" id="PTHR12592">
    <property type="entry name" value="ATP-DEPENDENT (S)-NAD(P)H-HYDRATE DEHYDRATASE FAMILY MEMBER"/>
    <property type="match status" value="1"/>
</dbReference>
<dbReference type="CDD" id="cd01171">
    <property type="entry name" value="YXKO-related"/>
    <property type="match status" value="1"/>
</dbReference>
<feature type="domain" description="YjeF C-terminal" evidence="20">
    <location>
        <begin position="227"/>
        <end position="497"/>
    </location>
</feature>
<keyword evidence="22" id="KW-0418">Kinase</keyword>
<comment type="function">
    <text evidence="18">Catalyzes the epimerization of the S- and R-forms of NAD(P)HX, a damaged form of NAD(P)H that is a result of enzymatic or heat-dependent hydration. This is a prerequisite for the S-specific NAD(P)H-hydrate dehydratase to allow the repair of both epimers of NAD(P)HX.</text>
</comment>
<comment type="similarity">
    <text evidence="18">Belongs to the NnrE/AIBP family.</text>
</comment>
<dbReference type="InterPro" id="IPR030677">
    <property type="entry name" value="Nnr"/>
</dbReference>
<dbReference type="EMBL" id="UAWC01000017">
    <property type="protein sequence ID" value="SQB34803.1"/>
    <property type="molecule type" value="Genomic_DNA"/>
</dbReference>
<comment type="cofactor">
    <cofactor evidence="18 19">
        <name>K(+)</name>
        <dbReference type="ChEBI" id="CHEBI:29103"/>
    </cofactor>
    <text evidence="18 19">Binds 1 potassium ion per subunit.</text>
</comment>
<evidence type="ECO:0000259" key="20">
    <source>
        <dbReference type="PROSITE" id="PS51383"/>
    </source>
</evidence>
<dbReference type="SUPFAM" id="SSF53613">
    <property type="entry name" value="Ribokinase-like"/>
    <property type="match status" value="1"/>
</dbReference>
<evidence type="ECO:0000313" key="23">
    <source>
        <dbReference type="Proteomes" id="UP000250223"/>
    </source>
</evidence>
<dbReference type="GO" id="GO:0016301">
    <property type="term" value="F:kinase activity"/>
    <property type="evidence" value="ECO:0007669"/>
    <property type="project" value="UniProtKB-KW"/>
</dbReference>
<dbReference type="InterPro" id="IPR000631">
    <property type="entry name" value="CARKD"/>
</dbReference>
<evidence type="ECO:0000256" key="6">
    <source>
        <dbReference type="ARBA" id="ARBA00022741"/>
    </source>
</evidence>
<feature type="binding site" evidence="17">
    <location>
        <position position="440"/>
    </location>
    <ligand>
        <name>(6S)-NADPHX</name>
        <dbReference type="ChEBI" id="CHEBI:64076"/>
    </ligand>
</feature>
<dbReference type="Pfam" id="PF03853">
    <property type="entry name" value="YjeF_N"/>
    <property type="match status" value="1"/>
</dbReference>
<dbReference type="HAMAP" id="MF_01966">
    <property type="entry name" value="NADHX_epimerase"/>
    <property type="match status" value="1"/>
</dbReference>
<evidence type="ECO:0000256" key="16">
    <source>
        <dbReference type="ARBA" id="ARBA00049209"/>
    </source>
</evidence>
<keyword evidence="8 17" id="KW-0521">NADP</keyword>
<feature type="binding site" evidence="17">
    <location>
        <position position="262"/>
    </location>
    <ligand>
        <name>(6S)-NADPHX</name>
        <dbReference type="ChEBI" id="CHEBI:64076"/>
    </ligand>
</feature>
<feature type="binding site" evidence="17">
    <location>
        <position position="323"/>
    </location>
    <ligand>
        <name>(6S)-NADPHX</name>
        <dbReference type="ChEBI" id="CHEBI:64076"/>
    </ligand>
</feature>
<evidence type="ECO:0000256" key="13">
    <source>
        <dbReference type="ARBA" id="ARBA00023268"/>
    </source>
</evidence>
<feature type="binding site" evidence="17">
    <location>
        <position position="374"/>
    </location>
    <ligand>
        <name>(6S)-NADPHX</name>
        <dbReference type="ChEBI" id="CHEBI:64076"/>
    </ligand>
</feature>
<comment type="catalytic activity">
    <reaction evidence="1 18 19">
        <text>(6R)-NADHX = (6S)-NADHX</text>
        <dbReference type="Rhea" id="RHEA:32215"/>
        <dbReference type="ChEBI" id="CHEBI:64074"/>
        <dbReference type="ChEBI" id="CHEBI:64075"/>
        <dbReference type="EC" id="5.1.99.6"/>
    </reaction>
</comment>
<dbReference type="PIRSF" id="PIRSF017184">
    <property type="entry name" value="Nnr"/>
    <property type="match status" value="1"/>
</dbReference>
<dbReference type="Pfam" id="PF01256">
    <property type="entry name" value="Carb_kinase"/>
    <property type="match status" value="1"/>
</dbReference>
<keyword evidence="22" id="KW-0808">Transferase</keyword>
<dbReference type="RefSeq" id="WP_095178259.1">
    <property type="nucleotide sequence ID" value="NZ_CP173238.1"/>
</dbReference>
<dbReference type="HAMAP" id="MF_01965">
    <property type="entry name" value="NADHX_dehydratase"/>
    <property type="match status" value="1"/>
</dbReference>
<comment type="subunit">
    <text evidence="17">Homotetramer.</text>
</comment>
<comment type="caution">
    <text evidence="18">Lacks conserved residue(s) required for the propagation of feature annotation.</text>
</comment>
<feature type="binding site" evidence="18">
    <location>
        <position position="160"/>
    </location>
    <ligand>
        <name>(6S)-NADPHX</name>
        <dbReference type="ChEBI" id="CHEBI:64076"/>
    </ligand>
</feature>
<gene>
    <name evidence="22" type="primary">nnr</name>
    <name evidence="17" type="synonym">nnrD</name>
    <name evidence="18" type="synonym">nnrE</name>
    <name evidence="22" type="ORF">NCTC13028_01564</name>
</gene>
<evidence type="ECO:0000256" key="12">
    <source>
        <dbReference type="ARBA" id="ARBA00023239"/>
    </source>
</evidence>
<comment type="similarity">
    <text evidence="17">Belongs to the NnrD/CARKD family.</text>
</comment>
<evidence type="ECO:0000256" key="19">
    <source>
        <dbReference type="PIRNR" id="PIRNR017184"/>
    </source>
</evidence>
<dbReference type="NCBIfam" id="TIGR00197">
    <property type="entry name" value="yjeF_nterm"/>
    <property type="match status" value="1"/>
</dbReference>
<evidence type="ECO:0000256" key="5">
    <source>
        <dbReference type="ARBA" id="ARBA00022723"/>
    </source>
</evidence>
<comment type="catalytic activity">
    <reaction evidence="2 18 19">
        <text>(6R)-NADPHX = (6S)-NADPHX</text>
        <dbReference type="Rhea" id="RHEA:32227"/>
        <dbReference type="ChEBI" id="CHEBI:64076"/>
        <dbReference type="ChEBI" id="CHEBI:64077"/>
        <dbReference type="EC" id="5.1.99.6"/>
    </reaction>
</comment>
<keyword evidence="11 18" id="KW-0413">Isomerase</keyword>
<dbReference type="Gene3D" id="3.40.50.10260">
    <property type="entry name" value="YjeF N-terminal domain"/>
    <property type="match status" value="1"/>
</dbReference>
<feature type="binding site" evidence="18">
    <location>
        <begin position="131"/>
        <end position="137"/>
    </location>
    <ligand>
        <name>(6S)-NADPHX</name>
        <dbReference type="ChEBI" id="CHEBI:64076"/>
    </ligand>
</feature>
<dbReference type="PANTHER" id="PTHR12592:SF0">
    <property type="entry name" value="ATP-DEPENDENT (S)-NAD(P)H-HYDRATE DEHYDRATASE"/>
    <property type="match status" value="1"/>
</dbReference>
<evidence type="ECO:0000256" key="14">
    <source>
        <dbReference type="ARBA" id="ARBA00025153"/>
    </source>
</evidence>
<evidence type="ECO:0000256" key="4">
    <source>
        <dbReference type="ARBA" id="ARBA00009524"/>
    </source>
</evidence>
<name>A0A240B0I2_CLOCO</name>
<dbReference type="NCBIfam" id="TIGR00196">
    <property type="entry name" value="yjeF_cterm"/>
    <property type="match status" value="1"/>
</dbReference>
<keyword evidence="9 18" id="KW-0630">Potassium</keyword>
<comment type="function">
    <text evidence="14 19">Bifunctional enzyme that catalyzes the epimerization of the S- and R-forms of NAD(P)HX and the dehydration of the S-form of NAD(P)HX at the expense of ADP, which is converted to AMP. This allows the repair of both epimers of NAD(P)HX, a damaged form of NAD(P)H that is a result of enzymatic or heat-dependent hydration.</text>
</comment>
<feature type="binding site" evidence="18">
    <location>
        <position position="163"/>
    </location>
    <ligand>
        <name>K(+)</name>
        <dbReference type="ChEBI" id="CHEBI:29103"/>
    </ligand>
</feature>
<keyword evidence="12 17" id="KW-0456">Lyase</keyword>
<accession>A0A240B0I2</accession>
<comment type="catalytic activity">
    <reaction evidence="15 17 19">
        <text>(6S)-NADHX + ADP = AMP + phosphate + NADH + H(+)</text>
        <dbReference type="Rhea" id="RHEA:32223"/>
        <dbReference type="ChEBI" id="CHEBI:15378"/>
        <dbReference type="ChEBI" id="CHEBI:43474"/>
        <dbReference type="ChEBI" id="CHEBI:57945"/>
        <dbReference type="ChEBI" id="CHEBI:64074"/>
        <dbReference type="ChEBI" id="CHEBI:456215"/>
        <dbReference type="ChEBI" id="CHEBI:456216"/>
        <dbReference type="EC" id="4.2.1.136"/>
    </reaction>
</comment>
<keyword evidence="5 18" id="KW-0479">Metal-binding</keyword>
<organism evidence="22 23">
    <name type="scientific">Clostridium cochlearium</name>
    <dbReference type="NCBI Taxonomy" id="1494"/>
    <lineage>
        <taxon>Bacteria</taxon>
        <taxon>Bacillati</taxon>
        <taxon>Bacillota</taxon>
        <taxon>Clostridia</taxon>
        <taxon>Eubacteriales</taxon>
        <taxon>Clostridiaceae</taxon>
        <taxon>Clostridium</taxon>
    </lineage>
</organism>
<dbReference type="AlphaFoldDB" id="A0A240B0I2"/>
<dbReference type="PROSITE" id="PS51385">
    <property type="entry name" value="YJEF_N"/>
    <property type="match status" value="1"/>
</dbReference>
<dbReference type="InterPro" id="IPR029056">
    <property type="entry name" value="Ribokinase-like"/>
</dbReference>
<evidence type="ECO:0000256" key="15">
    <source>
        <dbReference type="ARBA" id="ARBA00048238"/>
    </source>
</evidence>
<dbReference type="InterPro" id="IPR004443">
    <property type="entry name" value="YjeF_N_dom"/>
</dbReference>
<feature type="binding site" evidence="18">
    <location>
        <position position="142"/>
    </location>
    <ligand>
        <name>(6S)-NADPHX</name>
        <dbReference type="ChEBI" id="CHEBI:64076"/>
    </ligand>
</feature>
<reference evidence="22 23" key="1">
    <citation type="submission" date="2018-06" db="EMBL/GenBank/DDBJ databases">
        <authorList>
            <consortium name="Pathogen Informatics"/>
            <person name="Doyle S."/>
        </authorList>
    </citation>
    <scope>NUCLEOTIDE SEQUENCE [LARGE SCALE GENOMIC DNA]</scope>
    <source>
        <strain evidence="22 23">NCTC13028</strain>
    </source>
</reference>
<evidence type="ECO:0000313" key="22">
    <source>
        <dbReference type="EMBL" id="SQB34803.1"/>
    </source>
</evidence>
<keyword evidence="13" id="KW-0511">Multifunctional enzyme</keyword>
<dbReference type="GO" id="GO:0052856">
    <property type="term" value="F:NAD(P)HX epimerase activity"/>
    <property type="evidence" value="ECO:0007669"/>
    <property type="project" value="UniProtKB-UniRule"/>
</dbReference>
<dbReference type="EC" id="5.1.99.6" evidence="19"/>
<dbReference type="GO" id="GO:0110051">
    <property type="term" value="P:metabolite repair"/>
    <property type="evidence" value="ECO:0007669"/>
    <property type="project" value="TreeGrafter"/>
</dbReference>
<evidence type="ECO:0000256" key="18">
    <source>
        <dbReference type="HAMAP-Rule" id="MF_01966"/>
    </source>
</evidence>
<keyword evidence="6 17" id="KW-0547">Nucleotide-binding</keyword>
<comment type="function">
    <text evidence="17">Catalyzes the dehydration of the S-form of NAD(P)HX at the expense of ADP, which is converted to AMP. Together with NAD(P)HX epimerase, which catalyzes the epimerization of the S- and R-forms, the enzyme allows the repair of both epimers of NAD(P)HX, a damaged form of NAD(P)H that is a result of enzymatic or heat-dependent hydration.</text>
</comment>
<proteinExistence type="inferred from homology"/>
<comment type="similarity">
    <text evidence="4 19">In the C-terminal section; belongs to the NnrD/CARKD family.</text>
</comment>
<evidence type="ECO:0000256" key="8">
    <source>
        <dbReference type="ARBA" id="ARBA00022857"/>
    </source>
</evidence>
<evidence type="ECO:0000256" key="11">
    <source>
        <dbReference type="ARBA" id="ARBA00023235"/>
    </source>
</evidence>
<dbReference type="Gene3D" id="3.40.1190.20">
    <property type="match status" value="1"/>
</dbReference>
<sequence length="497" mass="54216">MIIGDSLTTKKIDKYSINNLGIPGIVLMENAAVKILNHLDLNKNESFLIVAGKGNNGGDAFALARHLLTYGKKIEVFLVGGEKGLSKDCYMNYNILKNLDVNINLIETMDDIEELRSSIKKSDMVIEGIFGTGLTRKVEGIYDSVISIINENSDYTVSIDVPSGLNCNTGEVLGNCIIARKTITLMTYKRGFLNYNADNYIGEIIVENIGVPYNSVKNMSNNEFILQEEYVRKNLKIRNKYGHKGDYGRALVVAGSQGFTGAAYLCTEATVKSGAGLVTLATHENIGHILSCKLNEAMTSSVEDKIRFYELLKNSNSVAIGPGLGNNDDTLQLLKEVIERSNCPIVIDADGINCLKGNLQLIKNTKNPIILTPHPGEMSRLTGMSIKDINKNRIDIAKGFARENQVIILLKGYNTVITDGYKTFVNSTGNSAMASGGMGDILTGIIASFLAQGYNPLESASIAAFLHGYCGDKLSQNMHSVSASEVLRIFPYVMKNF</sequence>
<keyword evidence="7 17" id="KW-0067">ATP-binding</keyword>
<dbReference type="GO" id="GO:0052855">
    <property type="term" value="F:ADP-dependent NAD(P)H-hydrate dehydratase activity"/>
    <property type="evidence" value="ECO:0007669"/>
    <property type="project" value="UniProtKB-UniRule"/>
</dbReference>
<comment type="catalytic activity">
    <reaction evidence="16 17 19">
        <text>(6S)-NADPHX + ADP = AMP + phosphate + NADPH + H(+)</text>
        <dbReference type="Rhea" id="RHEA:32235"/>
        <dbReference type="ChEBI" id="CHEBI:15378"/>
        <dbReference type="ChEBI" id="CHEBI:43474"/>
        <dbReference type="ChEBI" id="CHEBI:57783"/>
        <dbReference type="ChEBI" id="CHEBI:64076"/>
        <dbReference type="ChEBI" id="CHEBI:456215"/>
        <dbReference type="ChEBI" id="CHEBI:456216"/>
        <dbReference type="EC" id="4.2.1.136"/>
    </reaction>
</comment>
<comment type="similarity">
    <text evidence="3 19">In the N-terminal section; belongs to the NnrE/AIBP family.</text>
</comment>